<reference evidence="7 8" key="1">
    <citation type="submission" date="2019-09" db="EMBL/GenBank/DDBJ databases">
        <authorList>
            <person name="Silva M."/>
            <person name="Pereira G."/>
            <person name="Lopes-Da-Costa L."/>
            <person name="Silva E."/>
        </authorList>
    </citation>
    <scope>NUCLEOTIDE SEQUENCE [LARGE SCALE GENOMIC DNA]</scope>
    <source>
        <strain evidence="7 8">FMV-PI01</strain>
    </source>
</reference>
<proteinExistence type="inferred from homology"/>
<dbReference type="EMBL" id="VWSJ01000001">
    <property type="protein sequence ID" value="MSN95721.1"/>
    <property type="molecule type" value="Genomic_DNA"/>
</dbReference>
<keyword evidence="3 4" id="KW-1278">Translocase</keyword>
<gene>
    <name evidence="3" type="primary">nuoC</name>
    <name evidence="7" type="ORF">F1B92_00650</name>
</gene>
<dbReference type="PROSITE" id="PS00542">
    <property type="entry name" value="COMPLEX1_30K"/>
    <property type="match status" value="1"/>
</dbReference>
<keyword evidence="3" id="KW-0472">Membrane</keyword>
<feature type="domain" description="NADH:ubiquinone oxidoreductase 30kDa subunit" evidence="6">
    <location>
        <begin position="62"/>
        <end position="178"/>
    </location>
</feature>
<dbReference type="GO" id="GO:0050136">
    <property type="term" value="F:NADH dehydrogenase (quinone) (non-electrogenic) activity"/>
    <property type="evidence" value="ECO:0007669"/>
    <property type="project" value="UniProtKB-UniRule"/>
</dbReference>
<name>A0A6L5WJ28_9BACT</name>
<dbReference type="PANTHER" id="PTHR10884">
    <property type="entry name" value="NADH DEHYDROGENASE UBIQUINONE IRON-SULFUR PROTEIN 3"/>
    <property type="match status" value="1"/>
</dbReference>
<evidence type="ECO:0000256" key="4">
    <source>
        <dbReference type="RuleBase" id="RU003456"/>
    </source>
</evidence>
<evidence type="ECO:0000256" key="5">
    <source>
        <dbReference type="RuleBase" id="RU003582"/>
    </source>
</evidence>
<dbReference type="RefSeq" id="WP_154569991.1">
    <property type="nucleotide sequence ID" value="NZ_VWSJ01000001.1"/>
</dbReference>
<keyword evidence="3" id="KW-0830">Ubiquinone</keyword>
<evidence type="ECO:0000256" key="3">
    <source>
        <dbReference type="HAMAP-Rule" id="MF_01357"/>
    </source>
</evidence>
<dbReference type="NCBIfam" id="NF006304">
    <property type="entry name" value="PRK08491.1"/>
    <property type="match status" value="1"/>
</dbReference>
<dbReference type="NCBIfam" id="TIGR01961">
    <property type="entry name" value="NuoC_fam"/>
    <property type="match status" value="1"/>
</dbReference>
<comment type="subunit">
    <text evidence="3">NDH-1 is composed of 14 different subunits. Subunits NuoB, C, D, E, F, and G constitute the peripheral sector of the complex.</text>
</comment>
<dbReference type="GO" id="GO:0048038">
    <property type="term" value="F:quinone binding"/>
    <property type="evidence" value="ECO:0007669"/>
    <property type="project" value="UniProtKB-KW"/>
</dbReference>
<dbReference type="AlphaFoldDB" id="A0A6L5WJ28"/>
<protein>
    <recommendedName>
        <fullName evidence="3">NADH-quinone oxidoreductase subunit C</fullName>
        <ecNumber evidence="3">7.1.1.-</ecNumber>
    </recommendedName>
    <alternativeName>
        <fullName evidence="3">NADH dehydrogenase I subunit C</fullName>
    </alternativeName>
    <alternativeName>
        <fullName evidence="3">NDH-1 subunit C</fullName>
    </alternativeName>
</protein>
<dbReference type="SUPFAM" id="SSF143243">
    <property type="entry name" value="Nqo5-like"/>
    <property type="match status" value="1"/>
</dbReference>
<keyword evidence="2 3" id="KW-0813">Transport</keyword>
<dbReference type="HAMAP" id="MF_01357">
    <property type="entry name" value="NDH1_NuoC"/>
    <property type="match status" value="1"/>
</dbReference>
<keyword evidence="3" id="KW-1003">Cell membrane</keyword>
<comment type="similarity">
    <text evidence="1 3 4">Belongs to the complex I 30 kDa subunit family.</text>
</comment>
<sequence>MRKYKFEKDASKKSYYKDRFFVAKQSEKISVSDSKFKDDLSSLVGVDILNSYVEFDQMVIFINKKDIKNTLLKLKKFGYEVLCDISGVDFISKKGGIEVFYQLLSIKHKKRARVKCLVEKGEFIHSVSDIYKSANWAERELYDMFGVLFLDHPNLRRIIMPDDWYGHPLLKSYPLQGDERAKWYEVDKIFGREYRDEIGEENRDPAFVDSKDTFNFSQIYHETEYGGELKKDAYLQEYQEDGGVVLVKKLKRDKFKIVKKRR</sequence>
<dbReference type="InterPro" id="IPR037232">
    <property type="entry name" value="NADH_quin_OxRdtase_su_C/D-like"/>
</dbReference>
<dbReference type="InterPro" id="IPR001268">
    <property type="entry name" value="NADH_UbQ_OxRdtase_30kDa_su"/>
</dbReference>
<dbReference type="PANTHER" id="PTHR10884:SF14">
    <property type="entry name" value="NADH DEHYDROGENASE [UBIQUINONE] IRON-SULFUR PROTEIN 3, MITOCHONDRIAL"/>
    <property type="match status" value="1"/>
</dbReference>
<evidence type="ECO:0000256" key="1">
    <source>
        <dbReference type="ARBA" id="ARBA00007569"/>
    </source>
</evidence>
<dbReference type="EC" id="7.1.1.-" evidence="3"/>
<accession>A0A6L5WJ28</accession>
<dbReference type="Proteomes" id="UP000476338">
    <property type="component" value="Unassembled WGS sequence"/>
</dbReference>
<evidence type="ECO:0000313" key="8">
    <source>
        <dbReference type="Proteomes" id="UP000476338"/>
    </source>
</evidence>
<dbReference type="InterPro" id="IPR010218">
    <property type="entry name" value="NADH_DH_suC"/>
</dbReference>
<keyword evidence="3 4" id="KW-0520">NAD</keyword>
<dbReference type="InterPro" id="IPR020396">
    <property type="entry name" value="NADH_UbQ_OxRdtase_CS"/>
</dbReference>
<dbReference type="Gene3D" id="3.30.460.80">
    <property type="entry name" value="NADH:ubiquinone oxidoreductase, 30kDa subunit"/>
    <property type="match status" value="1"/>
</dbReference>
<evidence type="ECO:0000313" key="7">
    <source>
        <dbReference type="EMBL" id="MSN95721.1"/>
    </source>
</evidence>
<reference evidence="7 8" key="2">
    <citation type="submission" date="2020-03" db="EMBL/GenBank/DDBJ databases">
        <title>Campylobacter portucalensis sp. nov., a new species of Campylobacter isolated from the reproductive tract of bulls.</title>
        <authorList>
            <person name="Silva M.F."/>
            <person name="Pereira G."/>
            <person name="Carneiro C."/>
            <person name="Hemphill A."/>
            <person name="Mateus L."/>
            <person name="Lopes-Da-Costa L."/>
            <person name="Silva E."/>
        </authorList>
    </citation>
    <scope>NUCLEOTIDE SEQUENCE [LARGE SCALE GENOMIC DNA]</scope>
    <source>
        <strain evidence="7 8">FMV-PI01</strain>
    </source>
</reference>
<keyword evidence="8" id="KW-1185">Reference proteome</keyword>
<evidence type="ECO:0000256" key="2">
    <source>
        <dbReference type="ARBA" id="ARBA00022448"/>
    </source>
</evidence>
<comment type="caution">
    <text evidence="7">The sequence shown here is derived from an EMBL/GenBank/DDBJ whole genome shotgun (WGS) entry which is preliminary data.</text>
</comment>
<keyword evidence="7" id="KW-0560">Oxidoreductase</keyword>
<organism evidence="7 8">
    <name type="scientific">Campylobacter portucalensis</name>
    <dbReference type="NCBI Taxonomy" id="2608384"/>
    <lineage>
        <taxon>Bacteria</taxon>
        <taxon>Pseudomonadati</taxon>
        <taxon>Campylobacterota</taxon>
        <taxon>Epsilonproteobacteria</taxon>
        <taxon>Campylobacterales</taxon>
        <taxon>Campylobacteraceae</taxon>
        <taxon>Campylobacter</taxon>
    </lineage>
</organism>
<dbReference type="GO" id="GO:0008137">
    <property type="term" value="F:NADH dehydrogenase (ubiquinone) activity"/>
    <property type="evidence" value="ECO:0007669"/>
    <property type="project" value="InterPro"/>
</dbReference>
<comment type="function">
    <text evidence="3">NDH-1 shuttles electrons from NADH, via FMN and iron-sulfur (Fe-S) centers, to quinones in the respiratory chain. The immediate electron acceptor for the enzyme in this species is believed to be ubiquinone. Couples the redox reaction to proton translocation (for every two electrons transferred, four hydrogen ions are translocated across the cytoplasmic membrane), and thus conserves the redox energy in a proton gradient.</text>
</comment>
<comment type="catalytic activity">
    <reaction evidence="3 5">
        <text>a quinone + NADH + 5 H(+)(in) = a quinol + NAD(+) + 4 H(+)(out)</text>
        <dbReference type="Rhea" id="RHEA:57888"/>
        <dbReference type="ChEBI" id="CHEBI:15378"/>
        <dbReference type="ChEBI" id="CHEBI:24646"/>
        <dbReference type="ChEBI" id="CHEBI:57540"/>
        <dbReference type="ChEBI" id="CHEBI:57945"/>
        <dbReference type="ChEBI" id="CHEBI:132124"/>
    </reaction>
</comment>
<keyword evidence="3 5" id="KW-0874">Quinone</keyword>
<comment type="subcellular location">
    <subcellularLocation>
        <location evidence="3">Cell membrane</location>
        <topology evidence="3">Peripheral membrane protein</topology>
        <orientation evidence="3">Cytoplasmic side</orientation>
    </subcellularLocation>
</comment>
<evidence type="ECO:0000259" key="6">
    <source>
        <dbReference type="Pfam" id="PF00329"/>
    </source>
</evidence>
<dbReference type="GO" id="GO:0005886">
    <property type="term" value="C:plasma membrane"/>
    <property type="evidence" value="ECO:0007669"/>
    <property type="project" value="UniProtKB-SubCell"/>
</dbReference>
<dbReference type="Pfam" id="PF00329">
    <property type="entry name" value="Complex1_30kDa"/>
    <property type="match status" value="1"/>
</dbReference>